<reference evidence="2 3" key="1">
    <citation type="submission" date="2021-02" db="EMBL/GenBank/DDBJ databases">
        <title>Complete genome of Desulfoluna sp. strain ASN36.</title>
        <authorList>
            <person name="Takahashi A."/>
            <person name="Kojima H."/>
            <person name="Fukui M."/>
        </authorList>
    </citation>
    <scope>NUCLEOTIDE SEQUENCE [LARGE SCALE GENOMIC DNA]</scope>
    <source>
        <strain evidence="2 3">ASN36</strain>
    </source>
</reference>
<feature type="compositionally biased region" description="Basic and acidic residues" evidence="1">
    <location>
        <begin position="1"/>
        <end position="17"/>
    </location>
</feature>
<proteinExistence type="predicted"/>
<evidence type="ECO:0000313" key="3">
    <source>
        <dbReference type="Proteomes" id="UP001320148"/>
    </source>
</evidence>
<evidence type="ECO:0000313" key="2">
    <source>
        <dbReference type="EMBL" id="BCS98607.1"/>
    </source>
</evidence>
<protein>
    <submittedName>
        <fullName evidence="2">Uncharacterized protein</fullName>
    </submittedName>
</protein>
<dbReference type="Proteomes" id="UP001320148">
    <property type="component" value="Chromosome"/>
</dbReference>
<sequence length="54" mass="5907">MQRETETLPRAKKETTPAKKVPAHVSFSFLPTEKEKNQGRGVYVDSMSSGGVVA</sequence>
<keyword evidence="3" id="KW-1185">Reference proteome</keyword>
<evidence type="ECO:0000256" key="1">
    <source>
        <dbReference type="SAM" id="MobiDB-lite"/>
    </source>
</evidence>
<feature type="region of interest" description="Disordered" evidence="1">
    <location>
        <begin position="1"/>
        <end position="54"/>
    </location>
</feature>
<organism evidence="2 3">
    <name type="scientific">Desulfoluna limicola</name>
    <dbReference type="NCBI Taxonomy" id="2810562"/>
    <lineage>
        <taxon>Bacteria</taxon>
        <taxon>Pseudomonadati</taxon>
        <taxon>Thermodesulfobacteriota</taxon>
        <taxon>Desulfobacteria</taxon>
        <taxon>Desulfobacterales</taxon>
        <taxon>Desulfolunaceae</taxon>
        <taxon>Desulfoluna</taxon>
    </lineage>
</organism>
<accession>A0ABM7PMB4</accession>
<gene>
    <name evidence="2" type="ORF">DSLASN_42390</name>
</gene>
<dbReference type="EMBL" id="AP024488">
    <property type="protein sequence ID" value="BCS98607.1"/>
    <property type="molecule type" value="Genomic_DNA"/>
</dbReference>
<name>A0ABM7PMB4_9BACT</name>